<dbReference type="GO" id="GO:0003964">
    <property type="term" value="F:RNA-directed DNA polymerase activity"/>
    <property type="evidence" value="ECO:0007669"/>
    <property type="project" value="UniProtKB-KW"/>
</dbReference>
<dbReference type="Pfam" id="PF00078">
    <property type="entry name" value="RVT_1"/>
    <property type="match status" value="1"/>
</dbReference>
<reference evidence="2" key="2">
    <citation type="submission" date="2022-01" db="EMBL/GenBank/DDBJ databases">
        <authorList>
            <person name="Yamashiro T."/>
            <person name="Shiraishi A."/>
            <person name="Satake H."/>
            <person name="Nakayama K."/>
        </authorList>
    </citation>
    <scope>NUCLEOTIDE SEQUENCE</scope>
</reference>
<dbReference type="CDD" id="cd01647">
    <property type="entry name" value="RT_LTR"/>
    <property type="match status" value="1"/>
</dbReference>
<dbReference type="InterPro" id="IPR043128">
    <property type="entry name" value="Rev_trsase/Diguanyl_cyclase"/>
</dbReference>
<name>A0ABQ5IY17_9ASTR</name>
<evidence type="ECO:0000313" key="3">
    <source>
        <dbReference type="Proteomes" id="UP001151760"/>
    </source>
</evidence>
<protein>
    <submittedName>
        <fullName evidence="2">Reverse transcriptase domain-containing protein</fullName>
    </submittedName>
</protein>
<dbReference type="InterPro" id="IPR043502">
    <property type="entry name" value="DNA/RNA_pol_sf"/>
</dbReference>
<evidence type="ECO:0000259" key="1">
    <source>
        <dbReference type="Pfam" id="PF00078"/>
    </source>
</evidence>
<dbReference type="SUPFAM" id="SSF56672">
    <property type="entry name" value="DNA/RNA polymerases"/>
    <property type="match status" value="1"/>
</dbReference>
<proteinExistence type="predicted"/>
<keyword evidence="2" id="KW-0548">Nucleotidyltransferase</keyword>
<sequence>MLENYRELKSKFRKSRNKASSLQSEFRIHLLPEFHQMLLALTTEVSELKNMMKTMLVEKQKAQAPAPVKAVEQSCVTCGGAHLYRNCPAINGNIYQDNIQEYVSQAAATNFNQGNTNSRPPMVANQIRPLAHAPQVQGVSKTDFENYVKANDAVLRNMQNQGQGLQNQIANITNMQKCYSKFVNANTSLHLRTGTLPSNTVTNPKEDLKGITTRSGVAYKGPTIPITSSPKVMEREIEVTKDTMPPTNNESTEDVQPLVVLVVYHESISEPSSLISNVISSGNPTPYYIQLILHQSPTLVTPFGDSDFLLFEEADSFLAIEDDPTSPEVDPTYYDPDGDILLLEAILNSDPSPPPNQGNYFPEIPKDLKICEANNEKSSVNEPPEVELKDLPPHLEYAFLEGNDKLPVIIAKDLKNEEKAALIEVLKSHKRAIAWKLSDIKGIDPEFCTHKILMEEDYEPTVQHQRRVNPKIHDVIKKEVEKLLDAGLIYPISDSPWVSPVHCVPKKGGMTVVKNDENDLIPTRLVTGWRVCIDYRKLNEATRKDHFPLPFMDQMLERLAGNQYYCFLDGFSGYFQIPIDPKDQEKTTFTCPYGTFAYRRMPFGLCNAPGTFQRCMMAIFHDMIEKTMEVFMDDFSVFGDSFSTCLSHLDKMLKRCEDTNLVLNWEKSHFMVKEGIVLGHKISKSGIEVDRAKVDVIAKLPHPTTVKGVRSFLGQII</sequence>
<keyword evidence="2" id="KW-0695">RNA-directed DNA polymerase</keyword>
<organism evidence="2 3">
    <name type="scientific">Tanacetum coccineum</name>
    <dbReference type="NCBI Taxonomy" id="301880"/>
    <lineage>
        <taxon>Eukaryota</taxon>
        <taxon>Viridiplantae</taxon>
        <taxon>Streptophyta</taxon>
        <taxon>Embryophyta</taxon>
        <taxon>Tracheophyta</taxon>
        <taxon>Spermatophyta</taxon>
        <taxon>Magnoliopsida</taxon>
        <taxon>eudicotyledons</taxon>
        <taxon>Gunneridae</taxon>
        <taxon>Pentapetalae</taxon>
        <taxon>asterids</taxon>
        <taxon>campanulids</taxon>
        <taxon>Asterales</taxon>
        <taxon>Asteraceae</taxon>
        <taxon>Asteroideae</taxon>
        <taxon>Anthemideae</taxon>
        <taxon>Anthemidinae</taxon>
        <taxon>Tanacetum</taxon>
    </lineage>
</organism>
<reference evidence="2" key="1">
    <citation type="journal article" date="2022" name="Int. J. Mol. Sci.">
        <title>Draft Genome of Tanacetum Coccineum: Genomic Comparison of Closely Related Tanacetum-Family Plants.</title>
        <authorList>
            <person name="Yamashiro T."/>
            <person name="Shiraishi A."/>
            <person name="Nakayama K."/>
            <person name="Satake H."/>
        </authorList>
    </citation>
    <scope>NUCLEOTIDE SEQUENCE</scope>
</reference>
<evidence type="ECO:0000313" key="2">
    <source>
        <dbReference type="EMBL" id="GJU05107.1"/>
    </source>
</evidence>
<dbReference type="InterPro" id="IPR053134">
    <property type="entry name" value="RNA-dir_DNA_polymerase"/>
</dbReference>
<dbReference type="EMBL" id="BQNB010021316">
    <property type="protein sequence ID" value="GJU05107.1"/>
    <property type="molecule type" value="Genomic_DNA"/>
</dbReference>
<keyword evidence="2" id="KW-0808">Transferase</keyword>
<dbReference type="PANTHER" id="PTHR24559">
    <property type="entry name" value="TRANSPOSON TY3-I GAG-POL POLYPROTEIN"/>
    <property type="match status" value="1"/>
</dbReference>
<dbReference type="Gene3D" id="3.10.10.10">
    <property type="entry name" value="HIV Type 1 Reverse Transcriptase, subunit A, domain 1"/>
    <property type="match status" value="1"/>
</dbReference>
<dbReference type="Proteomes" id="UP001151760">
    <property type="component" value="Unassembled WGS sequence"/>
</dbReference>
<dbReference type="Gene3D" id="3.30.70.270">
    <property type="match status" value="1"/>
</dbReference>
<gene>
    <name evidence="2" type="ORF">Tco_1121537</name>
</gene>
<keyword evidence="3" id="KW-1185">Reference proteome</keyword>
<dbReference type="InterPro" id="IPR000477">
    <property type="entry name" value="RT_dom"/>
</dbReference>
<accession>A0ABQ5IY17</accession>
<comment type="caution">
    <text evidence="2">The sequence shown here is derived from an EMBL/GenBank/DDBJ whole genome shotgun (WGS) entry which is preliminary data.</text>
</comment>
<dbReference type="PANTHER" id="PTHR24559:SF444">
    <property type="entry name" value="REVERSE TRANSCRIPTASE DOMAIN-CONTAINING PROTEIN"/>
    <property type="match status" value="1"/>
</dbReference>
<feature type="domain" description="Reverse transcriptase" evidence="1">
    <location>
        <begin position="526"/>
        <end position="682"/>
    </location>
</feature>